<name>A0ABT1X1Q1_9PROT</name>
<dbReference type="SUPFAM" id="SSF58104">
    <property type="entry name" value="Methyl-accepting chemotaxis protein (MCP) signaling domain"/>
    <property type="match status" value="1"/>
</dbReference>
<organism evidence="7 8">
    <name type="scientific">Roseomonas populi</name>
    <dbReference type="NCBI Taxonomy" id="3121582"/>
    <lineage>
        <taxon>Bacteria</taxon>
        <taxon>Pseudomonadati</taxon>
        <taxon>Pseudomonadota</taxon>
        <taxon>Alphaproteobacteria</taxon>
        <taxon>Acetobacterales</taxon>
        <taxon>Roseomonadaceae</taxon>
        <taxon>Roseomonas</taxon>
    </lineage>
</organism>
<dbReference type="CDD" id="cd06225">
    <property type="entry name" value="HAMP"/>
    <property type="match status" value="1"/>
</dbReference>
<protein>
    <submittedName>
        <fullName evidence="7">Methyl-accepting chemotaxis protein</fullName>
    </submittedName>
</protein>
<dbReference type="Proteomes" id="UP001524642">
    <property type="component" value="Unassembled WGS sequence"/>
</dbReference>
<gene>
    <name evidence="7" type="ORF">NRP21_08205</name>
</gene>
<dbReference type="SMART" id="SM00283">
    <property type="entry name" value="MA"/>
    <property type="match status" value="1"/>
</dbReference>
<dbReference type="PROSITE" id="PS50111">
    <property type="entry name" value="CHEMOTAXIS_TRANSDUC_2"/>
    <property type="match status" value="1"/>
</dbReference>
<dbReference type="InterPro" id="IPR003660">
    <property type="entry name" value="HAMP_dom"/>
</dbReference>
<keyword evidence="1 3" id="KW-0807">Transducer</keyword>
<evidence type="ECO:0000256" key="1">
    <source>
        <dbReference type="ARBA" id="ARBA00023224"/>
    </source>
</evidence>
<comment type="similarity">
    <text evidence="2">Belongs to the methyl-accepting chemotaxis (MCP) protein family.</text>
</comment>
<sequence length="689" mass="70757">MRIRTLLLAGVAAVALPGLAGLGWTSWTAWTNWERAERATYSTRVLSGALRGMTALGVEAGDLSAAARTGVADAAGLQAGARESDALLQATRRDVLAEGLSAEAIDASIRRLEALRRRVAEMAARNGREGDPKLVADIMADRAAMLDGLDGVARDAERRIGQDAPAAAGLAEIAREVMTARMDKGTRSLLINAWLAGQPVTAAGLADGQRLTGRAELALETARRLAQAVGNPAVLRALSVAQSEHMDGVEPRYRAYLDAAAAASFGRQGTPAWPGSSAEFRQWTVPALKTVLPLRDAALDAAVEVGDVSASGARTRLILSLAMALLALGVAAGGVWLLLRRLVRPVRELTGGVGRIAAGEIETELPHRGRADEVGEMAEAIEVLRVNSVAQRRLETEAEASRAHREARAAGLETLVRGFEGRAGEMVRTLSAASTELEATARGMTGTAEGTSLRADRVVAAAGEASGGVQTVAAAAEQLTASIGEISRQVAQATAAAGRAVEDARRTDGTVQALAEGAARIGDVVRLITDIAGQTNLLALNATIEAARAGEAGRGFAVVASEVKTLASQTAKATEEIGAQIAGIQAATDQAVVAIGGIGRTIEEVSGIAVAIAAAVEEQSAATGEIARTVQETARATEAVTVNIADVSRGSTETGAAAGQVLSAASDLAGQAERLNDTVAQFVAEVRAA</sequence>
<evidence type="ECO:0000256" key="3">
    <source>
        <dbReference type="PROSITE-ProRule" id="PRU00284"/>
    </source>
</evidence>
<proteinExistence type="inferred from homology"/>
<dbReference type="Gene3D" id="1.10.287.950">
    <property type="entry name" value="Methyl-accepting chemotaxis protein"/>
    <property type="match status" value="1"/>
</dbReference>
<reference evidence="7 8" key="1">
    <citation type="submission" date="2022-06" db="EMBL/GenBank/DDBJ databases">
        <title>Roseomonas CN29.</title>
        <authorList>
            <person name="Cheng Y."/>
            <person name="He X."/>
        </authorList>
    </citation>
    <scope>NUCLEOTIDE SEQUENCE [LARGE SCALE GENOMIC DNA]</scope>
    <source>
        <strain evidence="7 8">CN29</strain>
    </source>
</reference>
<keyword evidence="4" id="KW-0472">Membrane</keyword>
<evidence type="ECO:0000259" key="5">
    <source>
        <dbReference type="PROSITE" id="PS50111"/>
    </source>
</evidence>
<evidence type="ECO:0000256" key="4">
    <source>
        <dbReference type="SAM" id="Phobius"/>
    </source>
</evidence>
<evidence type="ECO:0000313" key="8">
    <source>
        <dbReference type="Proteomes" id="UP001524642"/>
    </source>
</evidence>
<dbReference type="SMART" id="SM00304">
    <property type="entry name" value="HAMP"/>
    <property type="match status" value="1"/>
</dbReference>
<keyword evidence="4" id="KW-0812">Transmembrane</keyword>
<feature type="domain" description="Methyl-accepting transducer" evidence="5">
    <location>
        <begin position="433"/>
        <end position="669"/>
    </location>
</feature>
<dbReference type="PANTHER" id="PTHR32089">
    <property type="entry name" value="METHYL-ACCEPTING CHEMOTAXIS PROTEIN MCPB"/>
    <property type="match status" value="1"/>
</dbReference>
<accession>A0ABT1X1Q1</accession>
<dbReference type="Gene3D" id="1.10.8.500">
    <property type="entry name" value="HAMP domain in histidine kinase"/>
    <property type="match status" value="1"/>
</dbReference>
<dbReference type="Pfam" id="PF00672">
    <property type="entry name" value="HAMP"/>
    <property type="match status" value="1"/>
</dbReference>
<dbReference type="Pfam" id="PF00015">
    <property type="entry name" value="MCPsignal"/>
    <property type="match status" value="1"/>
</dbReference>
<keyword evidence="4" id="KW-1133">Transmembrane helix</keyword>
<feature type="transmembrane region" description="Helical" evidence="4">
    <location>
        <begin position="317"/>
        <end position="339"/>
    </location>
</feature>
<dbReference type="RefSeq" id="WP_257715695.1">
    <property type="nucleotide sequence ID" value="NZ_JANJOU010000004.1"/>
</dbReference>
<evidence type="ECO:0000259" key="6">
    <source>
        <dbReference type="PROSITE" id="PS50885"/>
    </source>
</evidence>
<evidence type="ECO:0000256" key="2">
    <source>
        <dbReference type="ARBA" id="ARBA00029447"/>
    </source>
</evidence>
<dbReference type="EMBL" id="JANJOU010000004">
    <property type="protein sequence ID" value="MCR0982027.1"/>
    <property type="molecule type" value="Genomic_DNA"/>
</dbReference>
<dbReference type="PROSITE" id="PS50885">
    <property type="entry name" value="HAMP"/>
    <property type="match status" value="1"/>
</dbReference>
<evidence type="ECO:0000313" key="7">
    <source>
        <dbReference type="EMBL" id="MCR0982027.1"/>
    </source>
</evidence>
<dbReference type="PANTHER" id="PTHR32089:SF112">
    <property type="entry name" value="LYSOZYME-LIKE PROTEIN-RELATED"/>
    <property type="match status" value="1"/>
</dbReference>
<keyword evidence="8" id="KW-1185">Reference proteome</keyword>
<feature type="domain" description="HAMP" evidence="6">
    <location>
        <begin position="340"/>
        <end position="393"/>
    </location>
</feature>
<comment type="caution">
    <text evidence="7">The sequence shown here is derived from an EMBL/GenBank/DDBJ whole genome shotgun (WGS) entry which is preliminary data.</text>
</comment>
<dbReference type="InterPro" id="IPR004089">
    <property type="entry name" value="MCPsignal_dom"/>
</dbReference>